<dbReference type="GO" id="GO:0003677">
    <property type="term" value="F:DNA binding"/>
    <property type="evidence" value="ECO:0007669"/>
    <property type="project" value="UniProtKB-KW"/>
</dbReference>
<dbReference type="EMBL" id="FNJI01000094">
    <property type="protein sequence ID" value="SDP85237.1"/>
    <property type="molecule type" value="Genomic_DNA"/>
</dbReference>
<evidence type="ECO:0000256" key="2">
    <source>
        <dbReference type="ARBA" id="ARBA00010961"/>
    </source>
</evidence>
<gene>
    <name evidence="6" type="ORF">SAMN05660330_04400</name>
</gene>
<comment type="similarity">
    <text evidence="2">Belongs to the transposase mutator family.</text>
</comment>
<keyword evidence="3" id="KW-0815">Transposition</keyword>
<evidence type="ECO:0000313" key="6">
    <source>
        <dbReference type="EMBL" id="SDP85237.1"/>
    </source>
</evidence>
<accession>A0A1H0W3D0</accession>
<dbReference type="Proteomes" id="UP000199073">
    <property type="component" value="Unassembled WGS sequence"/>
</dbReference>
<keyword evidence="7" id="KW-1185">Reference proteome</keyword>
<organism evidence="6 7">
    <name type="scientific">Desulforhopalus singaporensis</name>
    <dbReference type="NCBI Taxonomy" id="91360"/>
    <lineage>
        <taxon>Bacteria</taxon>
        <taxon>Pseudomonadati</taxon>
        <taxon>Thermodesulfobacteriota</taxon>
        <taxon>Desulfobulbia</taxon>
        <taxon>Desulfobulbales</taxon>
        <taxon>Desulfocapsaceae</taxon>
        <taxon>Desulforhopalus</taxon>
    </lineage>
</organism>
<evidence type="ECO:0000256" key="5">
    <source>
        <dbReference type="ARBA" id="ARBA00023172"/>
    </source>
</evidence>
<evidence type="ECO:0000256" key="3">
    <source>
        <dbReference type="ARBA" id="ARBA00022578"/>
    </source>
</evidence>
<evidence type="ECO:0000256" key="1">
    <source>
        <dbReference type="ARBA" id="ARBA00002190"/>
    </source>
</evidence>
<keyword evidence="4" id="KW-0238">DNA-binding</keyword>
<keyword evidence="5" id="KW-0233">DNA recombination</keyword>
<name>A0A1H0W3D0_9BACT</name>
<dbReference type="STRING" id="91360.SAMN05660330_04400"/>
<proteinExistence type="inferred from homology"/>
<evidence type="ECO:0000256" key="4">
    <source>
        <dbReference type="ARBA" id="ARBA00023125"/>
    </source>
</evidence>
<dbReference type="AlphaFoldDB" id="A0A1H0W3D0"/>
<comment type="function">
    <text evidence="1">Required for the transposition of the insertion element.</text>
</comment>
<dbReference type="Pfam" id="PF00872">
    <property type="entry name" value="Transposase_mut"/>
    <property type="match status" value="1"/>
</dbReference>
<dbReference type="GO" id="GO:0006313">
    <property type="term" value="P:DNA transposition"/>
    <property type="evidence" value="ECO:0007669"/>
    <property type="project" value="InterPro"/>
</dbReference>
<reference evidence="6 7" key="1">
    <citation type="submission" date="2016-10" db="EMBL/GenBank/DDBJ databases">
        <authorList>
            <person name="de Groot N.N."/>
        </authorList>
    </citation>
    <scope>NUCLEOTIDE SEQUENCE [LARGE SCALE GENOMIC DNA]</scope>
    <source>
        <strain evidence="6 7">DSM 12130</strain>
    </source>
</reference>
<sequence>MEHYTEKLGKVIEINESQIQDHLGELVRGTVEETLNAMLDAEADHLCNAARYERAEARKYTRAVYYERGLHTKTGEVHLKVPKIETTEVRDRHYRTIS</sequence>
<evidence type="ECO:0000313" key="7">
    <source>
        <dbReference type="Proteomes" id="UP000199073"/>
    </source>
</evidence>
<protein>
    <submittedName>
        <fullName evidence="6">Transposase, Mutator family</fullName>
    </submittedName>
</protein>
<dbReference type="GO" id="GO:0004803">
    <property type="term" value="F:transposase activity"/>
    <property type="evidence" value="ECO:0007669"/>
    <property type="project" value="InterPro"/>
</dbReference>
<dbReference type="InterPro" id="IPR001207">
    <property type="entry name" value="Transposase_mutator"/>
</dbReference>